<dbReference type="Proteomes" id="UP000187085">
    <property type="component" value="Unassembled WGS sequence"/>
</dbReference>
<comment type="caution">
    <text evidence="1">The sequence shown here is derived from an EMBL/GenBank/DDBJ whole genome shotgun (WGS) entry which is preliminary data.</text>
</comment>
<organism evidence="1 2">
    <name type="scientific">Tersicoccus phoenicis</name>
    <dbReference type="NCBI Taxonomy" id="554083"/>
    <lineage>
        <taxon>Bacteria</taxon>
        <taxon>Bacillati</taxon>
        <taxon>Actinomycetota</taxon>
        <taxon>Actinomycetes</taxon>
        <taxon>Micrococcales</taxon>
        <taxon>Micrococcaceae</taxon>
        <taxon>Tersicoccus</taxon>
    </lineage>
</organism>
<accession>A0A1R1LL81</accession>
<reference evidence="1 2" key="1">
    <citation type="submission" date="2016-12" db="EMBL/GenBank/DDBJ databases">
        <title>Draft genome of Tersicoccus phoenicis 1P05MA.</title>
        <authorList>
            <person name="Nakajima Y."/>
            <person name="Yoshizawa S."/>
            <person name="Nakamura K."/>
            <person name="Ogura Y."/>
            <person name="Hayashi T."/>
            <person name="Kogure K."/>
        </authorList>
    </citation>
    <scope>NUCLEOTIDE SEQUENCE [LARGE SCALE GENOMIC DNA]</scope>
    <source>
        <strain evidence="1 2">1p05MA</strain>
    </source>
</reference>
<evidence type="ECO:0000313" key="2">
    <source>
        <dbReference type="Proteomes" id="UP000187085"/>
    </source>
</evidence>
<gene>
    <name evidence="1" type="ORF">BKD30_02025</name>
</gene>
<proteinExistence type="predicted"/>
<name>A0A1R1LL81_9MICC</name>
<evidence type="ECO:0000313" key="1">
    <source>
        <dbReference type="EMBL" id="OMH28305.1"/>
    </source>
</evidence>
<sequence>MDERDMTRVDDDTVPLRVLDLWFDTRHGTLEAVSASDVTVDDLAEFSLWVNERGRTTAHVSEVYRPLMDASGGLVFAKIGEFRHEPQAEMAPRPKHRTDPAS</sequence>
<keyword evidence="2" id="KW-1185">Reference proteome</keyword>
<dbReference type="AlphaFoldDB" id="A0A1R1LL81"/>
<dbReference type="EMBL" id="MRDE01000009">
    <property type="protein sequence ID" value="OMH28305.1"/>
    <property type="molecule type" value="Genomic_DNA"/>
</dbReference>
<protein>
    <submittedName>
        <fullName evidence="1">Uncharacterized protein</fullName>
    </submittedName>
</protein>